<reference evidence="7" key="1">
    <citation type="journal article" date="2019" name="Int. J. Syst. Evol. Microbiol.">
        <title>The Global Catalogue of Microorganisms (GCM) 10K type strain sequencing project: providing services to taxonomists for standard genome sequencing and annotation.</title>
        <authorList>
            <consortium name="The Broad Institute Genomics Platform"/>
            <consortium name="The Broad Institute Genome Sequencing Center for Infectious Disease"/>
            <person name="Wu L."/>
            <person name="Ma J."/>
        </authorList>
    </citation>
    <scope>NUCLEOTIDE SEQUENCE [LARGE SCALE GENOMIC DNA]</scope>
    <source>
        <strain evidence="7">CGMCC 4.7319</strain>
    </source>
</reference>
<dbReference type="Gene3D" id="1.10.10.10">
    <property type="entry name" value="Winged helix-like DNA-binding domain superfamily/Winged helix DNA-binding domain"/>
    <property type="match status" value="1"/>
</dbReference>
<evidence type="ECO:0000256" key="1">
    <source>
        <dbReference type="ARBA" id="ARBA00009437"/>
    </source>
</evidence>
<dbReference type="Proteomes" id="UP000597656">
    <property type="component" value="Unassembled WGS sequence"/>
</dbReference>
<proteinExistence type="inferred from homology"/>
<name>A0ABQ2I793_9PSEU</name>
<evidence type="ECO:0000313" key="7">
    <source>
        <dbReference type="Proteomes" id="UP000597656"/>
    </source>
</evidence>
<dbReference type="InterPro" id="IPR005119">
    <property type="entry name" value="LysR_subst-bd"/>
</dbReference>
<keyword evidence="4" id="KW-0804">Transcription</keyword>
<dbReference type="PROSITE" id="PS50931">
    <property type="entry name" value="HTH_LYSR"/>
    <property type="match status" value="1"/>
</dbReference>
<evidence type="ECO:0000256" key="2">
    <source>
        <dbReference type="ARBA" id="ARBA00023015"/>
    </source>
</evidence>
<dbReference type="Pfam" id="PF00126">
    <property type="entry name" value="HTH_1"/>
    <property type="match status" value="1"/>
</dbReference>
<dbReference type="PANTHER" id="PTHR30346">
    <property type="entry name" value="TRANSCRIPTIONAL DUAL REGULATOR HCAR-RELATED"/>
    <property type="match status" value="1"/>
</dbReference>
<dbReference type="InterPro" id="IPR000847">
    <property type="entry name" value="LysR_HTH_N"/>
</dbReference>
<sequence length="325" mass="34502">MPLFAPVTSAIVCSLMHLIVVRCALKTNITSVWQRYPAGIDSVDGVETRELRYFVAVAEELHFGRAADRLGIAQPPLSRTIAQLEQRLGVALLTRTSRRVSLTGAGAVLLAEGRAILGAVAAAERRTRTVDRPSLVLAAKAGGSSELLAKLLDAYAAEPGAVAVDLLLCKAHTWQPVLDGRADVALLHEPFDSTAGLDVEALRIESQFAILPASHPLAGAAQLRMADVIDLPELVRWPEPDGSYLPGPGVEVHDLTQLFQLISLGRAVAVMPEVVRTGLLEGMVAVPVVDAQKVTTVIAWPPHSRSRAVADLVRVATGFSSPVPG</sequence>
<dbReference type="PANTHER" id="PTHR30346:SF0">
    <property type="entry name" value="HCA OPERON TRANSCRIPTIONAL ACTIVATOR HCAR"/>
    <property type="match status" value="1"/>
</dbReference>
<gene>
    <name evidence="6" type="primary">hcaR</name>
    <name evidence="6" type="ORF">GCM10011609_43860</name>
</gene>
<dbReference type="InterPro" id="IPR036390">
    <property type="entry name" value="WH_DNA-bd_sf"/>
</dbReference>
<evidence type="ECO:0000259" key="5">
    <source>
        <dbReference type="PROSITE" id="PS50931"/>
    </source>
</evidence>
<protein>
    <submittedName>
        <fullName evidence="6">LysR family transcriptional regulator</fullName>
    </submittedName>
</protein>
<dbReference type="PRINTS" id="PR00039">
    <property type="entry name" value="HTHLYSR"/>
</dbReference>
<feature type="domain" description="HTH lysR-type" evidence="5">
    <location>
        <begin position="46"/>
        <end position="103"/>
    </location>
</feature>
<keyword evidence="2" id="KW-0805">Transcription regulation</keyword>
<evidence type="ECO:0000256" key="4">
    <source>
        <dbReference type="ARBA" id="ARBA00023163"/>
    </source>
</evidence>
<organism evidence="6 7">
    <name type="scientific">Lentzea pudingi</name>
    <dbReference type="NCBI Taxonomy" id="1789439"/>
    <lineage>
        <taxon>Bacteria</taxon>
        <taxon>Bacillati</taxon>
        <taxon>Actinomycetota</taxon>
        <taxon>Actinomycetes</taxon>
        <taxon>Pseudonocardiales</taxon>
        <taxon>Pseudonocardiaceae</taxon>
        <taxon>Lentzea</taxon>
    </lineage>
</organism>
<keyword evidence="3" id="KW-0238">DNA-binding</keyword>
<dbReference type="InterPro" id="IPR036388">
    <property type="entry name" value="WH-like_DNA-bd_sf"/>
</dbReference>
<keyword evidence="7" id="KW-1185">Reference proteome</keyword>
<dbReference type="Pfam" id="PF03466">
    <property type="entry name" value="LysR_substrate"/>
    <property type="match status" value="1"/>
</dbReference>
<comment type="similarity">
    <text evidence="1">Belongs to the LysR transcriptional regulatory family.</text>
</comment>
<comment type="caution">
    <text evidence="6">The sequence shown here is derived from an EMBL/GenBank/DDBJ whole genome shotgun (WGS) entry which is preliminary data.</text>
</comment>
<dbReference type="SUPFAM" id="SSF46785">
    <property type="entry name" value="Winged helix' DNA-binding domain"/>
    <property type="match status" value="1"/>
</dbReference>
<evidence type="ECO:0000313" key="6">
    <source>
        <dbReference type="EMBL" id="GGN00604.1"/>
    </source>
</evidence>
<accession>A0ABQ2I793</accession>
<evidence type="ECO:0000256" key="3">
    <source>
        <dbReference type="ARBA" id="ARBA00023125"/>
    </source>
</evidence>
<dbReference type="SUPFAM" id="SSF53850">
    <property type="entry name" value="Periplasmic binding protein-like II"/>
    <property type="match status" value="1"/>
</dbReference>
<dbReference type="EMBL" id="BMNC01000005">
    <property type="protein sequence ID" value="GGN00604.1"/>
    <property type="molecule type" value="Genomic_DNA"/>
</dbReference>
<dbReference type="Gene3D" id="3.40.190.10">
    <property type="entry name" value="Periplasmic binding protein-like II"/>
    <property type="match status" value="2"/>
</dbReference>